<dbReference type="RefSeq" id="XP_010795069.1">
    <property type="nucleotide sequence ID" value="XM_010796767.1"/>
</dbReference>
<evidence type="ECO:0000259" key="2">
    <source>
        <dbReference type="PROSITE" id="PS50146"/>
    </source>
</evidence>
<evidence type="ECO:0000313" key="3">
    <source>
        <dbReference type="Proteomes" id="UP000504611"/>
    </source>
</evidence>
<dbReference type="KEGG" id="ncc:104967357"/>
<dbReference type="AlphaFoldDB" id="A0A6I9PVT2"/>
<accession>A0A6I9PVT2</accession>
<dbReference type="GeneID" id="104967357"/>
<name>A0A6I9PVT2_9TELE</name>
<dbReference type="GO" id="GO:0007165">
    <property type="term" value="P:signal transduction"/>
    <property type="evidence" value="ECO:0007669"/>
    <property type="project" value="InterPro"/>
</dbReference>
<dbReference type="PANTHER" id="PTHR11255:SF92">
    <property type="entry name" value="DIACYLGLYCEROL KINASE IOTA"/>
    <property type="match status" value="1"/>
</dbReference>
<keyword evidence="3" id="KW-1185">Reference proteome</keyword>
<reference evidence="4" key="1">
    <citation type="submission" date="2025-08" db="UniProtKB">
        <authorList>
            <consortium name="RefSeq"/>
        </authorList>
    </citation>
    <scope>IDENTIFICATION</scope>
    <source>
        <tissue evidence="4">Muscle</tissue>
    </source>
</reference>
<sequence>MLHQIEEPCSLGAHAGVIVPPSWIIKVRKPQSSLKNSARRKKRTSFKRRTSKKGLDESKWRPFMLKPLPSPLMKPILVFVNPKSGGNQGFKVLQMFMWILNPRQVFDLSQGGLREA</sequence>
<dbReference type="GO" id="GO:0098978">
    <property type="term" value="C:glutamatergic synapse"/>
    <property type="evidence" value="ECO:0007669"/>
    <property type="project" value="TreeGrafter"/>
</dbReference>
<organism evidence="3 4">
    <name type="scientific">Notothenia coriiceps</name>
    <name type="common">black rockcod</name>
    <dbReference type="NCBI Taxonomy" id="8208"/>
    <lineage>
        <taxon>Eukaryota</taxon>
        <taxon>Metazoa</taxon>
        <taxon>Chordata</taxon>
        <taxon>Craniata</taxon>
        <taxon>Vertebrata</taxon>
        <taxon>Euteleostomi</taxon>
        <taxon>Actinopterygii</taxon>
        <taxon>Neopterygii</taxon>
        <taxon>Teleostei</taxon>
        <taxon>Neoteleostei</taxon>
        <taxon>Acanthomorphata</taxon>
        <taxon>Eupercaria</taxon>
        <taxon>Perciformes</taxon>
        <taxon>Notothenioidei</taxon>
        <taxon>Nototheniidae</taxon>
        <taxon>Notothenia</taxon>
    </lineage>
</organism>
<dbReference type="InterPro" id="IPR001206">
    <property type="entry name" value="Diacylglycerol_kinase_cat_dom"/>
</dbReference>
<dbReference type="OrthoDB" id="242257at2759"/>
<gene>
    <name evidence="4" type="primary">LOC104967357</name>
</gene>
<feature type="domain" description="DAGKc" evidence="2">
    <location>
        <begin position="71"/>
        <end position="116"/>
    </location>
</feature>
<protein>
    <submittedName>
        <fullName evidence="4">Diacylglycerol kinase zeta-like</fullName>
    </submittedName>
</protein>
<dbReference type="Proteomes" id="UP000504611">
    <property type="component" value="Unplaced"/>
</dbReference>
<dbReference type="GO" id="GO:0004143">
    <property type="term" value="F:ATP-dependent diacylglycerol kinase activity"/>
    <property type="evidence" value="ECO:0007669"/>
    <property type="project" value="InterPro"/>
</dbReference>
<evidence type="ECO:0000313" key="4">
    <source>
        <dbReference type="RefSeq" id="XP_010795069.1"/>
    </source>
</evidence>
<feature type="compositionally biased region" description="Basic residues" evidence="1">
    <location>
        <begin position="37"/>
        <end position="52"/>
    </location>
</feature>
<dbReference type="InterPro" id="IPR037607">
    <property type="entry name" value="DGK"/>
</dbReference>
<dbReference type="PROSITE" id="PS50146">
    <property type="entry name" value="DAGK"/>
    <property type="match status" value="1"/>
</dbReference>
<proteinExistence type="predicted"/>
<evidence type="ECO:0000256" key="1">
    <source>
        <dbReference type="SAM" id="MobiDB-lite"/>
    </source>
</evidence>
<dbReference type="SUPFAM" id="SSF111331">
    <property type="entry name" value="NAD kinase/diacylglycerol kinase-like"/>
    <property type="match status" value="1"/>
</dbReference>
<dbReference type="PANTHER" id="PTHR11255">
    <property type="entry name" value="DIACYLGLYCEROL KINASE"/>
    <property type="match status" value="1"/>
</dbReference>
<dbReference type="InterPro" id="IPR016064">
    <property type="entry name" value="NAD/diacylglycerol_kinase_sf"/>
</dbReference>
<dbReference type="GO" id="GO:0005886">
    <property type="term" value="C:plasma membrane"/>
    <property type="evidence" value="ECO:0007669"/>
    <property type="project" value="TreeGrafter"/>
</dbReference>
<feature type="region of interest" description="Disordered" evidence="1">
    <location>
        <begin position="30"/>
        <end position="55"/>
    </location>
</feature>